<dbReference type="CDD" id="cd00125">
    <property type="entry name" value="PLA2c"/>
    <property type="match status" value="1"/>
</dbReference>
<dbReference type="GO" id="GO:0047498">
    <property type="term" value="F:calcium-dependent phospholipase A2 activity"/>
    <property type="evidence" value="ECO:0007669"/>
    <property type="project" value="TreeGrafter"/>
</dbReference>
<feature type="binding site" evidence="21">
    <location>
        <position position="51"/>
    </location>
    <ligand>
        <name>Ca(2+)</name>
        <dbReference type="ChEBI" id="CHEBI:29108"/>
    </ligand>
</feature>
<dbReference type="FunFam" id="1.20.90.10:FF:000001">
    <property type="entry name" value="Basic phospholipase A2 homolog"/>
    <property type="match status" value="1"/>
</dbReference>
<feature type="chain" id="PRO_5011333135" description="Phospholipase A2" evidence="24">
    <location>
        <begin position="21"/>
        <end position="146"/>
    </location>
</feature>
<evidence type="ECO:0000256" key="11">
    <source>
        <dbReference type="ARBA" id="ARBA00048015"/>
    </source>
</evidence>
<feature type="binding site" evidence="21">
    <location>
        <position position="68"/>
    </location>
    <ligand>
        <name>Ca(2+)</name>
        <dbReference type="ChEBI" id="CHEBI:29108"/>
    </ligand>
</feature>
<evidence type="ECO:0000256" key="6">
    <source>
        <dbReference type="ARBA" id="ARBA00022837"/>
    </source>
</evidence>
<comment type="catalytic activity">
    <reaction evidence="11">
        <text>1-hexadecanoyl-2-(9Z-octadecenoyl)-sn-glycero-3-phospho-(1'-sn-glycerol) + H2O = 1-hexadecanoyl-sn-glycero-3-phospho-(1'-sn-glycerol) + (9Z)-octadecenoate + H(+)</text>
        <dbReference type="Rhea" id="RHEA:40919"/>
        <dbReference type="ChEBI" id="CHEBI:15377"/>
        <dbReference type="ChEBI" id="CHEBI:15378"/>
        <dbReference type="ChEBI" id="CHEBI:30823"/>
        <dbReference type="ChEBI" id="CHEBI:72841"/>
        <dbReference type="ChEBI" id="CHEBI:75158"/>
    </reaction>
    <physiologicalReaction direction="left-to-right" evidence="11">
        <dbReference type="Rhea" id="RHEA:40920"/>
    </physiologicalReaction>
</comment>
<dbReference type="Gene3D" id="1.20.90.10">
    <property type="entry name" value="Phospholipase A2 domain"/>
    <property type="match status" value="1"/>
</dbReference>
<evidence type="ECO:0000256" key="20">
    <source>
        <dbReference type="PIRSR" id="PIRSR601211-1"/>
    </source>
</evidence>
<dbReference type="RefSeq" id="XP_063091281.1">
    <property type="nucleotide sequence ID" value="XM_063235211.1"/>
</dbReference>
<accession>A0A286XX90</accession>
<feature type="disulfide bond" evidence="22">
    <location>
        <begin position="63"/>
        <end position="119"/>
    </location>
</feature>
<dbReference type="GeneTree" id="ENSGT00940000155096"/>
<dbReference type="GO" id="GO:0016042">
    <property type="term" value="P:lipid catabolic process"/>
    <property type="evidence" value="ECO:0007669"/>
    <property type="project" value="InterPro"/>
</dbReference>
<evidence type="ECO:0000256" key="16">
    <source>
        <dbReference type="ARBA" id="ARBA00048613"/>
    </source>
</evidence>
<dbReference type="Ensembl" id="ENSCPOT00000047730.1">
    <property type="protein sequence ID" value="ENSCPOP00000029947.1"/>
    <property type="gene ID" value="ENSCPOG00000033423.1"/>
</dbReference>
<evidence type="ECO:0000256" key="24">
    <source>
        <dbReference type="RuleBase" id="RU361236"/>
    </source>
</evidence>
<evidence type="ECO:0000256" key="8">
    <source>
        <dbReference type="ARBA" id="ARBA00023408"/>
    </source>
</evidence>
<dbReference type="STRING" id="10141.ENSCPOP00000029947"/>
<comment type="similarity">
    <text evidence="3 23">Belongs to the phospholipase A2 family.</text>
</comment>
<dbReference type="GO" id="GO:0006644">
    <property type="term" value="P:phospholipid metabolic process"/>
    <property type="evidence" value="ECO:0007669"/>
    <property type="project" value="InterPro"/>
</dbReference>
<feature type="domain" description="Phospholipase A2-like central" evidence="25">
    <location>
        <begin position="21"/>
        <end position="140"/>
    </location>
</feature>
<keyword evidence="24" id="KW-0443">Lipid metabolism</keyword>
<gene>
    <name evidence="26" type="primary">LOC134472830</name>
</gene>
<keyword evidence="4 24" id="KW-0964">Secreted</keyword>
<keyword evidence="24" id="KW-0378">Hydrolase</keyword>
<dbReference type="PRINTS" id="PR00389">
    <property type="entry name" value="PHPHLIPASEA2"/>
</dbReference>
<evidence type="ECO:0000256" key="2">
    <source>
        <dbReference type="ARBA" id="ARBA00004613"/>
    </source>
</evidence>
<dbReference type="GO" id="GO:0005509">
    <property type="term" value="F:calcium ion binding"/>
    <property type="evidence" value="ECO:0007669"/>
    <property type="project" value="InterPro"/>
</dbReference>
<dbReference type="EC" id="3.1.1.4" evidence="24"/>
<dbReference type="GeneID" id="134472830"/>
<reference evidence="27" key="1">
    <citation type="journal article" date="2011" name="Nature">
        <title>A high-resolution map of human evolutionary constraint using 29 mammals.</title>
        <authorList>
            <person name="Lindblad-Toh K."/>
            <person name="Garber M."/>
            <person name="Zuk O."/>
            <person name="Lin M.F."/>
            <person name="Parker B.J."/>
            <person name="Washietl S."/>
            <person name="Kheradpour P."/>
            <person name="Ernst J."/>
            <person name="Jordan G."/>
            <person name="Mauceli E."/>
            <person name="Ward L.D."/>
            <person name="Lowe C.B."/>
            <person name="Holloway A.K."/>
            <person name="Clamp M."/>
            <person name="Gnerre S."/>
            <person name="Alfoldi J."/>
            <person name="Beal K."/>
            <person name="Chang J."/>
            <person name="Clawson H."/>
            <person name="Cuff J."/>
            <person name="Di Palma F."/>
            <person name="Fitzgerald S."/>
            <person name="Flicek P."/>
            <person name="Guttman M."/>
            <person name="Hubisz M.J."/>
            <person name="Jaffe D.B."/>
            <person name="Jungreis I."/>
            <person name="Kent W.J."/>
            <person name="Kostka D."/>
            <person name="Lara M."/>
            <person name="Martins A.L."/>
            <person name="Massingham T."/>
            <person name="Moltke I."/>
            <person name="Raney B.J."/>
            <person name="Rasmussen M.D."/>
            <person name="Robinson J."/>
            <person name="Stark A."/>
            <person name="Vilella A.J."/>
            <person name="Wen J."/>
            <person name="Xie X."/>
            <person name="Zody M.C."/>
            <person name="Baldwin J."/>
            <person name="Bloom T."/>
            <person name="Chin C.W."/>
            <person name="Heiman D."/>
            <person name="Nicol R."/>
            <person name="Nusbaum C."/>
            <person name="Young S."/>
            <person name="Wilkinson J."/>
            <person name="Worley K.C."/>
            <person name="Kovar C.L."/>
            <person name="Muzny D.M."/>
            <person name="Gibbs R.A."/>
            <person name="Cree A."/>
            <person name="Dihn H.H."/>
            <person name="Fowler G."/>
            <person name="Jhangiani S."/>
            <person name="Joshi V."/>
            <person name="Lee S."/>
            <person name="Lewis L.R."/>
            <person name="Nazareth L.V."/>
            <person name="Okwuonu G."/>
            <person name="Santibanez J."/>
            <person name="Warren W.C."/>
            <person name="Mardis E.R."/>
            <person name="Weinstock G.M."/>
            <person name="Wilson R.K."/>
            <person name="Delehaunty K."/>
            <person name="Dooling D."/>
            <person name="Fronik C."/>
            <person name="Fulton L."/>
            <person name="Fulton B."/>
            <person name="Graves T."/>
            <person name="Minx P."/>
            <person name="Sodergren E."/>
            <person name="Birney E."/>
            <person name="Margulies E.H."/>
            <person name="Herrero J."/>
            <person name="Green E.D."/>
            <person name="Haussler D."/>
            <person name="Siepel A."/>
            <person name="Goldman N."/>
            <person name="Pollard K.S."/>
            <person name="Pedersen J.S."/>
            <person name="Lander E.S."/>
            <person name="Kellis M."/>
        </authorList>
    </citation>
    <scope>NUCLEOTIDE SEQUENCE [LARGE SCALE GENOMIC DNA]</scope>
    <source>
        <strain evidence="27">2N</strain>
    </source>
</reference>
<evidence type="ECO:0000256" key="14">
    <source>
        <dbReference type="ARBA" id="ARBA00048227"/>
    </source>
</evidence>
<keyword evidence="5" id="KW-0081">Bacteriolytic enzyme</keyword>
<feature type="disulfide bond" evidence="22">
    <location>
        <begin position="48"/>
        <end position="64"/>
    </location>
</feature>
<comment type="catalytic activity">
    <reaction evidence="9">
        <text>1-hexadecanoyl-2-(4Z,7Z,10Z,13Z,16Z,19Z-docosahexaenoyl)-sn-glycero-3-phosphocholine + H2O = (4Z,7Z,10Z,13Z,16Z,19Z)-docosahexaenoate + 1-hexadecanoyl-sn-glycero-3-phosphocholine + H(+)</text>
        <dbReference type="Rhea" id="RHEA:41231"/>
        <dbReference type="ChEBI" id="CHEBI:15377"/>
        <dbReference type="ChEBI" id="CHEBI:15378"/>
        <dbReference type="ChEBI" id="CHEBI:72998"/>
        <dbReference type="ChEBI" id="CHEBI:74963"/>
        <dbReference type="ChEBI" id="CHEBI:77016"/>
    </reaction>
    <physiologicalReaction direction="left-to-right" evidence="9">
        <dbReference type="Rhea" id="RHEA:41232"/>
    </physiologicalReaction>
</comment>
<feature type="disulfide bond" evidence="22">
    <location>
        <begin position="46"/>
        <end position="139"/>
    </location>
</feature>
<evidence type="ECO:0000256" key="12">
    <source>
        <dbReference type="ARBA" id="ARBA00048080"/>
    </source>
</evidence>
<evidence type="ECO:0000256" key="10">
    <source>
        <dbReference type="ARBA" id="ARBA00036775"/>
    </source>
</evidence>
<comment type="catalytic activity">
    <reaction evidence="16">
        <text>1-hexadecanoyl-2-(9Z-octadecenoyl)-sn-glycero-3-phosphoethanolamine + H2O = 1-hexadecanoyl-sn-glycero-3-phosphoethanolamine + (9Z)-octadecenoate + H(+)</text>
        <dbReference type="Rhea" id="RHEA:40911"/>
        <dbReference type="ChEBI" id="CHEBI:15377"/>
        <dbReference type="ChEBI" id="CHEBI:15378"/>
        <dbReference type="ChEBI" id="CHEBI:30823"/>
        <dbReference type="ChEBI" id="CHEBI:73004"/>
        <dbReference type="ChEBI" id="CHEBI:73007"/>
    </reaction>
    <physiologicalReaction direction="left-to-right" evidence="16">
        <dbReference type="Rhea" id="RHEA:40912"/>
    </physiologicalReaction>
</comment>
<evidence type="ECO:0000256" key="5">
    <source>
        <dbReference type="ARBA" id="ARBA00022638"/>
    </source>
</evidence>
<dbReference type="eggNOG" id="KOG4087">
    <property type="taxonomic scope" value="Eukaryota"/>
</dbReference>
<evidence type="ECO:0000256" key="9">
    <source>
        <dbReference type="ARBA" id="ARBA00036719"/>
    </source>
</evidence>
<protein>
    <recommendedName>
        <fullName evidence="24">Phospholipase A2</fullName>
        <ecNumber evidence="24">3.1.1.4</ecNumber>
    </recommendedName>
</protein>
<evidence type="ECO:0000256" key="17">
    <source>
        <dbReference type="ARBA" id="ARBA00048699"/>
    </source>
</evidence>
<name>A0A286XX90_CAVPO</name>
<comment type="catalytic activity">
    <reaction evidence="8">
        <text>1-hexadecanoyl-2-(9Z,12Z-octadecadienoyl)-sn-glycero-3-phosphocholine + H2O = (9Z,12Z)-octadecadienoate + 1-hexadecanoyl-sn-glycero-3-phosphocholine + H(+)</text>
        <dbReference type="Rhea" id="RHEA:40811"/>
        <dbReference type="ChEBI" id="CHEBI:15377"/>
        <dbReference type="ChEBI" id="CHEBI:15378"/>
        <dbReference type="ChEBI" id="CHEBI:30245"/>
        <dbReference type="ChEBI" id="CHEBI:72998"/>
        <dbReference type="ChEBI" id="CHEBI:73002"/>
    </reaction>
    <physiologicalReaction direction="left-to-right" evidence="8">
        <dbReference type="Rhea" id="RHEA:40812"/>
    </physiologicalReaction>
</comment>
<dbReference type="InParanoid" id="A0A286XX90"/>
<dbReference type="GO" id="GO:0042742">
    <property type="term" value="P:defense response to bacterium"/>
    <property type="evidence" value="ECO:0007669"/>
    <property type="project" value="UniProtKB-KW"/>
</dbReference>
<dbReference type="InterPro" id="IPR033113">
    <property type="entry name" value="PLA2_histidine"/>
</dbReference>
<dbReference type="EMBL" id="AAKN02028742">
    <property type="status" value="NOT_ANNOTATED_CDS"/>
    <property type="molecule type" value="Genomic_DNA"/>
</dbReference>
<comment type="cofactor">
    <cofactor evidence="21">
        <name>Ca(2+)</name>
        <dbReference type="ChEBI" id="CHEBI:29108"/>
    </cofactor>
    <text evidence="21">Binds 1 Ca(2+) ion per subunit.</text>
</comment>
<keyword evidence="24" id="KW-0732">Signal</keyword>
<keyword evidence="21" id="KW-0479">Metal-binding</keyword>
<dbReference type="SMART" id="SM00085">
    <property type="entry name" value="PA2c"/>
    <property type="match status" value="1"/>
</dbReference>
<dbReference type="InterPro" id="IPR001211">
    <property type="entry name" value="PLA2"/>
</dbReference>
<comment type="subcellular location">
    <subcellularLocation>
        <location evidence="1">Mitochondrion outer membrane</location>
        <topology evidence="1">Peripheral membrane protein</topology>
    </subcellularLocation>
    <subcellularLocation>
        <location evidence="2 24">Secreted</location>
    </subcellularLocation>
</comment>
<dbReference type="OMA" id="SWCKRET"/>
<dbReference type="GO" id="GO:0042130">
    <property type="term" value="P:negative regulation of T cell proliferation"/>
    <property type="evidence" value="ECO:0007669"/>
    <property type="project" value="TreeGrafter"/>
</dbReference>
<keyword evidence="5" id="KW-0929">Antimicrobial</keyword>
<organism evidence="26 27">
    <name type="scientific">Cavia porcellus</name>
    <name type="common">Guinea pig</name>
    <dbReference type="NCBI Taxonomy" id="10141"/>
    <lineage>
        <taxon>Eukaryota</taxon>
        <taxon>Metazoa</taxon>
        <taxon>Chordata</taxon>
        <taxon>Craniata</taxon>
        <taxon>Vertebrata</taxon>
        <taxon>Euteleostomi</taxon>
        <taxon>Mammalia</taxon>
        <taxon>Eutheria</taxon>
        <taxon>Euarchontoglires</taxon>
        <taxon>Glires</taxon>
        <taxon>Rodentia</taxon>
        <taxon>Hystricomorpha</taxon>
        <taxon>Caviidae</taxon>
        <taxon>Cavia</taxon>
    </lineage>
</organism>
<comment type="catalytic activity">
    <reaction evidence="10">
        <text>a 1,2-diacyl-sn-glycero-3-phosphoethanolamine + H2O = a 1-acyl-sn-glycero-3-phosphoethanolamine + a fatty acid + H(+)</text>
        <dbReference type="Rhea" id="RHEA:44604"/>
        <dbReference type="ChEBI" id="CHEBI:15377"/>
        <dbReference type="ChEBI" id="CHEBI:15378"/>
        <dbReference type="ChEBI" id="CHEBI:28868"/>
        <dbReference type="ChEBI" id="CHEBI:64381"/>
        <dbReference type="ChEBI" id="CHEBI:64612"/>
    </reaction>
    <physiologicalReaction direction="left-to-right" evidence="10">
        <dbReference type="Rhea" id="RHEA:44605"/>
    </physiologicalReaction>
</comment>
<comment type="catalytic activity">
    <reaction evidence="19">
        <text>1-hexadecanoyl-2-(9Z-octadecenoyl)-sn-glycero-3-phosphoglycerol + H2O = 1-hexadecanoyl-sn-glycero-3-phosphoglycerol + (9Z)-octadecenoate + H(+)</text>
        <dbReference type="Rhea" id="RHEA:44524"/>
        <dbReference type="ChEBI" id="CHEBI:15377"/>
        <dbReference type="ChEBI" id="CHEBI:15378"/>
        <dbReference type="ChEBI" id="CHEBI:30823"/>
        <dbReference type="ChEBI" id="CHEBI:84472"/>
        <dbReference type="ChEBI" id="CHEBI:84475"/>
    </reaction>
    <physiologicalReaction direction="left-to-right" evidence="19">
        <dbReference type="Rhea" id="RHEA:44525"/>
    </physiologicalReaction>
</comment>
<dbReference type="GO" id="GO:0005576">
    <property type="term" value="C:extracellular region"/>
    <property type="evidence" value="ECO:0007669"/>
    <property type="project" value="UniProtKB-SubCell"/>
</dbReference>
<feature type="disulfide bond" evidence="22">
    <location>
        <begin position="69"/>
        <end position="146"/>
    </location>
</feature>
<dbReference type="GO" id="GO:0031640">
    <property type="term" value="P:killing of cells of another organism"/>
    <property type="evidence" value="ECO:0007669"/>
    <property type="project" value="UniProtKB-KW"/>
</dbReference>
<comment type="catalytic activity">
    <reaction evidence="24">
        <text>a 1,2-diacyl-sn-glycero-3-phosphocholine + H2O = a 1-acyl-sn-glycero-3-phosphocholine + a fatty acid + H(+)</text>
        <dbReference type="Rhea" id="RHEA:15801"/>
        <dbReference type="ChEBI" id="CHEBI:15377"/>
        <dbReference type="ChEBI" id="CHEBI:15378"/>
        <dbReference type="ChEBI" id="CHEBI:28868"/>
        <dbReference type="ChEBI" id="CHEBI:57643"/>
        <dbReference type="ChEBI" id="CHEBI:58168"/>
        <dbReference type="EC" id="3.1.1.4"/>
    </reaction>
</comment>
<keyword evidence="7 22" id="KW-1015">Disulfide bond</keyword>
<dbReference type="GO" id="GO:0050482">
    <property type="term" value="P:arachidonate secretion"/>
    <property type="evidence" value="ECO:0007669"/>
    <property type="project" value="InterPro"/>
</dbReference>
<comment type="catalytic activity">
    <reaction evidence="14">
        <text>1,2-dihexadecanoyl-sn-glycero-3-phosphocholine + H2O = 1-hexadecanoyl-sn-glycero-3-phosphocholine + hexadecanoate + H(+)</text>
        <dbReference type="Rhea" id="RHEA:41223"/>
        <dbReference type="ChEBI" id="CHEBI:7896"/>
        <dbReference type="ChEBI" id="CHEBI:15377"/>
        <dbReference type="ChEBI" id="CHEBI:15378"/>
        <dbReference type="ChEBI" id="CHEBI:72998"/>
        <dbReference type="ChEBI" id="CHEBI:72999"/>
    </reaction>
    <physiologicalReaction direction="left-to-right" evidence="14">
        <dbReference type="Rhea" id="RHEA:41224"/>
    </physiologicalReaction>
</comment>
<feature type="binding site" evidence="21">
    <location>
        <position position="47"/>
    </location>
    <ligand>
        <name>Ca(2+)</name>
        <dbReference type="ChEBI" id="CHEBI:29108"/>
    </ligand>
</feature>
<evidence type="ECO:0000256" key="23">
    <source>
        <dbReference type="RuleBase" id="RU003654"/>
    </source>
</evidence>
<dbReference type="PANTHER" id="PTHR11716:SF9">
    <property type="entry name" value="PHOSPHOLIPASE A2, MEMBRANE ASSOCIATED"/>
    <property type="match status" value="1"/>
</dbReference>
<evidence type="ECO:0000256" key="7">
    <source>
        <dbReference type="ARBA" id="ARBA00023157"/>
    </source>
</evidence>
<comment type="catalytic activity">
    <reaction evidence="18">
        <text>1-hexadecanoyl-2-(9Z,12Z-octadecadienoyl)-sn-glycero-3-phosphoethanolamine + H2O = 1-hexadecanoyl-sn-glycero-3-phosphoethanolamine + (9Z,12Z)-octadecadienoate + H(+)</text>
        <dbReference type="Rhea" id="RHEA:40815"/>
        <dbReference type="ChEBI" id="CHEBI:15377"/>
        <dbReference type="ChEBI" id="CHEBI:15378"/>
        <dbReference type="ChEBI" id="CHEBI:30245"/>
        <dbReference type="ChEBI" id="CHEBI:73004"/>
        <dbReference type="ChEBI" id="CHEBI:73008"/>
    </reaction>
    <physiologicalReaction direction="left-to-right" evidence="18">
        <dbReference type="Rhea" id="RHEA:40816"/>
    </physiologicalReaction>
</comment>
<feature type="disulfide bond" evidence="22">
    <location>
        <begin position="70"/>
        <end position="112"/>
    </location>
</feature>
<feature type="disulfide bond" evidence="22">
    <location>
        <begin position="79"/>
        <end position="105"/>
    </location>
</feature>
<dbReference type="PANTHER" id="PTHR11716">
    <property type="entry name" value="PHOSPHOLIPASE A2 FAMILY MEMBER"/>
    <property type="match status" value="1"/>
</dbReference>
<evidence type="ECO:0000256" key="1">
    <source>
        <dbReference type="ARBA" id="ARBA00004450"/>
    </source>
</evidence>
<sequence>MKALLLLALVMVSGLLQVYGDLLQFSKMIKSKTGKNSVPSYTSYGCFCGLGGKGTPKDGTDRCCLAHDCCYKRLERRGCINLKTLQYDVTIVGSSITCKINQAPCKKLLCECDKAAASCFAKNLHSYSLKYQFYSNLLCTGKSPSC</sequence>
<evidence type="ECO:0000256" key="22">
    <source>
        <dbReference type="PIRSR" id="PIRSR601211-3"/>
    </source>
</evidence>
<dbReference type="SUPFAM" id="SSF48619">
    <property type="entry name" value="Phospholipase A2, PLA2"/>
    <property type="match status" value="1"/>
</dbReference>
<dbReference type="AlphaFoldDB" id="A0A286XX90"/>
<evidence type="ECO:0000256" key="19">
    <source>
        <dbReference type="ARBA" id="ARBA00049282"/>
    </source>
</evidence>
<reference evidence="26" key="3">
    <citation type="submission" date="2025-09" db="UniProtKB">
        <authorList>
            <consortium name="Ensembl"/>
        </authorList>
    </citation>
    <scope>IDENTIFICATION</scope>
    <source>
        <strain evidence="26">2N</strain>
    </source>
</reference>
<dbReference type="InterPro" id="IPR016090">
    <property type="entry name" value="PLA2-like_dom"/>
</dbReference>
<evidence type="ECO:0000256" key="18">
    <source>
        <dbReference type="ARBA" id="ARBA00049039"/>
    </source>
</evidence>
<comment type="catalytic activity">
    <reaction evidence="12">
        <text>1,2-dihexadecanoyl-sn-glycero-3-phospho-(1'-sn-glycerol) + H2O = 1-hexadecanoyl-sn-glycero-3-phospho-(1'-sn-glycerol) + hexadecanoate + H(+)</text>
        <dbReference type="Rhea" id="RHEA:45472"/>
        <dbReference type="ChEBI" id="CHEBI:7896"/>
        <dbReference type="ChEBI" id="CHEBI:15377"/>
        <dbReference type="ChEBI" id="CHEBI:15378"/>
        <dbReference type="ChEBI" id="CHEBI:72829"/>
        <dbReference type="ChEBI" id="CHEBI:75158"/>
    </reaction>
    <physiologicalReaction direction="left-to-right" evidence="12">
        <dbReference type="Rhea" id="RHEA:45473"/>
    </physiologicalReaction>
</comment>
<keyword evidence="27" id="KW-1185">Reference proteome</keyword>
<comment type="catalytic activity">
    <reaction evidence="13">
        <text>N-hexadecanoyl-1,2-di-(9Z-octadecenoyl)-sn-glycero-3-phosphoethanolamine + H2O = N-hexadecanoyl-1-(9Z-octadecenoyl)-sn-glycero-3-phosphoethanolamine + (9Z)-octadecenoate + H(+)</text>
        <dbReference type="Rhea" id="RHEA:45424"/>
        <dbReference type="ChEBI" id="CHEBI:15377"/>
        <dbReference type="ChEBI" id="CHEBI:15378"/>
        <dbReference type="ChEBI" id="CHEBI:30823"/>
        <dbReference type="ChEBI" id="CHEBI:78097"/>
        <dbReference type="ChEBI" id="CHEBI:85217"/>
    </reaction>
    <physiologicalReaction direction="left-to-right" evidence="13">
        <dbReference type="Rhea" id="RHEA:45425"/>
    </physiologicalReaction>
</comment>
<keyword evidence="6 21" id="KW-0106">Calcium</keyword>
<reference evidence="26" key="2">
    <citation type="submission" date="2025-08" db="UniProtKB">
        <authorList>
            <consortium name="Ensembl"/>
        </authorList>
    </citation>
    <scope>IDENTIFICATION</scope>
    <source>
        <strain evidence="26">2N</strain>
    </source>
</reference>
<dbReference type="GO" id="GO:0005741">
    <property type="term" value="C:mitochondrial outer membrane"/>
    <property type="evidence" value="ECO:0007669"/>
    <property type="project" value="UniProtKB-SubCell"/>
</dbReference>
<dbReference type="Pfam" id="PF00068">
    <property type="entry name" value="Phospholip_A2_1"/>
    <property type="match status" value="1"/>
</dbReference>
<proteinExistence type="inferred from homology"/>
<evidence type="ECO:0000259" key="25">
    <source>
        <dbReference type="SMART" id="SM00085"/>
    </source>
</evidence>
<evidence type="ECO:0000256" key="4">
    <source>
        <dbReference type="ARBA" id="ARBA00022525"/>
    </source>
</evidence>
<feature type="active site" evidence="20">
    <location>
        <position position="113"/>
    </location>
</feature>
<evidence type="ECO:0000256" key="13">
    <source>
        <dbReference type="ARBA" id="ARBA00048221"/>
    </source>
</evidence>
<dbReference type="InterPro" id="IPR036444">
    <property type="entry name" value="PLipase_A2_dom_sf"/>
</dbReference>
<dbReference type="GO" id="GO:0005543">
    <property type="term" value="F:phospholipid binding"/>
    <property type="evidence" value="ECO:0007669"/>
    <property type="project" value="TreeGrafter"/>
</dbReference>
<evidence type="ECO:0000256" key="15">
    <source>
        <dbReference type="ARBA" id="ARBA00048541"/>
    </source>
</evidence>
<evidence type="ECO:0000256" key="21">
    <source>
        <dbReference type="PIRSR" id="PIRSR601211-2"/>
    </source>
</evidence>
<comment type="catalytic activity">
    <reaction evidence="17">
        <text>1-hexadecanoyl-2-(9Z-octadecenoyl)-sn-glycero-3-phosphocholine + H2O = 1-hexadecanoyl-sn-glycero-3-phosphocholine + (9Z)-octadecenoate + H(+)</text>
        <dbReference type="Rhea" id="RHEA:38779"/>
        <dbReference type="ChEBI" id="CHEBI:15377"/>
        <dbReference type="ChEBI" id="CHEBI:15378"/>
        <dbReference type="ChEBI" id="CHEBI:30823"/>
        <dbReference type="ChEBI" id="CHEBI:72998"/>
        <dbReference type="ChEBI" id="CHEBI:73001"/>
    </reaction>
    <physiologicalReaction direction="left-to-right" evidence="17">
        <dbReference type="Rhea" id="RHEA:38780"/>
    </physiologicalReaction>
</comment>
<feature type="signal peptide" evidence="24">
    <location>
        <begin position="1"/>
        <end position="20"/>
    </location>
</feature>
<feature type="disulfide bond" evidence="22">
    <location>
        <begin position="98"/>
        <end position="110"/>
    </location>
</feature>
<dbReference type="Proteomes" id="UP000005447">
    <property type="component" value="Unassembled WGS sequence"/>
</dbReference>
<feature type="active site" evidence="20">
    <location>
        <position position="67"/>
    </location>
</feature>
<evidence type="ECO:0000313" key="27">
    <source>
        <dbReference type="Proteomes" id="UP000005447"/>
    </source>
</evidence>
<evidence type="ECO:0000313" key="26">
    <source>
        <dbReference type="Ensembl" id="ENSCPOP00000029947.1"/>
    </source>
</evidence>
<comment type="catalytic activity">
    <reaction evidence="15">
        <text>1-hexadecanoyl-2-(5Z,8Z,11Z,14Z-eicosatetraenoyl)-sn-glycero-3-phosphoethanolamine + H2O = 1-hexadecanoyl-sn-glycero-3-phosphoethanolamine + (5Z,8Z,11Z,14Z)-eicosatetraenoate + H(+)</text>
        <dbReference type="Rhea" id="RHEA:40431"/>
        <dbReference type="ChEBI" id="CHEBI:15377"/>
        <dbReference type="ChEBI" id="CHEBI:15378"/>
        <dbReference type="ChEBI" id="CHEBI:32395"/>
        <dbReference type="ChEBI" id="CHEBI:73004"/>
        <dbReference type="ChEBI" id="CHEBI:73009"/>
    </reaction>
    <physiologicalReaction direction="left-to-right" evidence="15">
        <dbReference type="Rhea" id="RHEA:40432"/>
    </physiologicalReaction>
</comment>
<dbReference type="PROSITE" id="PS00118">
    <property type="entry name" value="PA2_HIS"/>
    <property type="match status" value="1"/>
</dbReference>
<evidence type="ECO:0000256" key="3">
    <source>
        <dbReference type="ARBA" id="ARBA00007056"/>
    </source>
</evidence>
<dbReference type="VEuPathDB" id="HostDB:ENSCPOG00000033423"/>
<feature type="binding site" evidence="21">
    <location>
        <position position="49"/>
    </location>
    <ligand>
        <name>Ca(2+)</name>
        <dbReference type="ChEBI" id="CHEBI:29108"/>
    </ligand>
</feature>